<accession>A0A9W7CU95</accession>
<proteinExistence type="predicted"/>
<feature type="compositionally biased region" description="Acidic residues" evidence="1">
    <location>
        <begin position="75"/>
        <end position="95"/>
    </location>
</feature>
<reference evidence="2" key="1">
    <citation type="submission" date="2023-04" db="EMBL/GenBank/DDBJ databases">
        <title>Phytophthora fragariaefolia NBRC 109709.</title>
        <authorList>
            <person name="Ichikawa N."/>
            <person name="Sato H."/>
            <person name="Tonouchi N."/>
        </authorList>
    </citation>
    <scope>NUCLEOTIDE SEQUENCE</scope>
    <source>
        <strain evidence="2">NBRC 109709</strain>
    </source>
</reference>
<keyword evidence="3" id="KW-1185">Reference proteome</keyword>
<evidence type="ECO:0000313" key="3">
    <source>
        <dbReference type="Proteomes" id="UP001165121"/>
    </source>
</evidence>
<feature type="region of interest" description="Disordered" evidence="1">
    <location>
        <begin position="40"/>
        <end position="125"/>
    </location>
</feature>
<protein>
    <submittedName>
        <fullName evidence="2">Unnamed protein product</fullName>
    </submittedName>
</protein>
<evidence type="ECO:0000313" key="2">
    <source>
        <dbReference type="EMBL" id="GMF40666.1"/>
    </source>
</evidence>
<dbReference type="OrthoDB" id="127892at2759"/>
<dbReference type="AlphaFoldDB" id="A0A9W7CU95"/>
<organism evidence="2 3">
    <name type="scientific">Phytophthora fragariaefolia</name>
    <dbReference type="NCBI Taxonomy" id="1490495"/>
    <lineage>
        <taxon>Eukaryota</taxon>
        <taxon>Sar</taxon>
        <taxon>Stramenopiles</taxon>
        <taxon>Oomycota</taxon>
        <taxon>Peronosporomycetes</taxon>
        <taxon>Peronosporales</taxon>
        <taxon>Peronosporaceae</taxon>
        <taxon>Phytophthora</taxon>
    </lineage>
</organism>
<name>A0A9W7CU95_9STRA</name>
<sequence length="125" mass="14333">MDGDALALFQVTECKGNSTRSVTKEEARISKKLRDDEYEFPTVPPFDPEEAKASGFTPILAEHGSYTAVWKSGTDDDDEEEEEEDSGSEEEDSEEDKPPHRRRPSHRDRVRTRRERTLRSCNSRS</sequence>
<evidence type="ECO:0000256" key="1">
    <source>
        <dbReference type="SAM" id="MobiDB-lite"/>
    </source>
</evidence>
<feature type="compositionally biased region" description="Basic residues" evidence="1">
    <location>
        <begin position="99"/>
        <end position="116"/>
    </location>
</feature>
<dbReference type="EMBL" id="BSXT01001269">
    <property type="protein sequence ID" value="GMF40666.1"/>
    <property type="molecule type" value="Genomic_DNA"/>
</dbReference>
<gene>
    <name evidence="2" type="ORF">Pfra01_001255900</name>
</gene>
<comment type="caution">
    <text evidence="2">The sequence shown here is derived from an EMBL/GenBank/DDBJ whole genome shotgun (WGS) entry which is preliminary data.</text>
</comment>
<dbReference type="Proteomes" id="UP001165121">
    <property type="component" value="Unassembled WGS sequence"/>
</dbReference>